<dbReference type="EC" id="2.7.13.3" evidence="2"/>
<comment type="caution">
    <text evidence="9">The sequence shown here is derived from an EMBL/GenBank/DDBJ whole genome shotgun (WGS) entry which is preliminary data.</text>
</comment>
<keyword evidence="7" id="KW-0472">Membrane</keyword>
<dbReference type="CDD" id="cd00075">
    <property type="entry name" value="HATPase"/>
    <property type="match status" value="1"/>
</dbReference>
<dbReference type="Gene3D" id="3.30.565.10">
    <property type="entry name" value="Histidine kinase-like ATPase, C-terminal domain"/>
    <property type="match status" value="1"/>
</dbReference>
<keyword evidence="7" id="KW-1133">Transmembrane helix</keyword>
<dbReference type="InterPro" id="IPR005467">
    <property type="entry name" value="His_kinase_dom"/>
</dbReference>
<dbReference type="PANTHER" id="PTHR45453:SF1">
    <property type="entry name" value="PHOSPHATE REGULON SENSOR PROTEIN PHOR"/>
    <property type="match status" value="1"/>
</dbReference>
<evidence type="ECO:0000259" key="8">
    <source>
        <dbReference type="PROSITE" id="PS50109"/>
    </source>
</evidence>
<dbReference type="SMART" id="SM00387">
    <property type="entry name" value="HATPase_c"/>
    <property type="match status" value="1"/>
</dbReference>
<protein>
    <recommendedName>
        <fullName evidence="2">histidine kinase</fullName>
        <ecNumber evidence="2">2.7.13.3</ecNumber>
    </recommendedName>
</protein>
<keyword evidence="6" id="KW-0902">Two-component regulatory system</keyword>
<dbReference type="SUPFAM" id="SSF47384">
    <property type="entry name" value="Homodimeric domain of signal transducing histidine kinase"/>
    <property type="match status" value="1"/>
</dbReference>
<evidence type="ECO:0000256" key="6">
    <source>
        <dbReference type="ARBA" id="ARBA00023012"/>
    </source>
</evidence>
<evidence type="ECO:0000256" key="7">
    <source>
        <dbReference type="SAM" id="Phobius"/>
    </source>
</evidence>
<keyword evidence="5 9" id="KW-0418">Kinase</keyword>
<dbReference type="InterPro" id="IPR036890">
    <property type="entry name" value="HATPase_C_sf"/>
</dbReference>
<comment type="catalytic activity">
    <reaction evidence="1">
        <text>ATP + protein L-histidine = ADP + protein N-phospho-L-histidine.</text>
        <dbReference type="EC" id="2.7.13.3"/>
    </reaction>
</comment>
<reference evidence="9 10" key="1">
    <citation type="submission" date="2022-12" db="EMBL/GenBank/DDBJ databases">
        <title>Chitinophagaceae gen. sp. nov., a new member of the family Chitinophagaceae, isolated from soil in a chemical factory.</title>
        <authorList>
            <person name="Ke Z."/>
        </authorList>
    </citation>
    <scope>NUCLEOTIDE SEQUENCE [LARGE SCALE GENOMIC DNA]</scope>
    <source>
        <strain evidence="9 10">LY-5</strain>
    </source>
</reference>
<dbReference type="Pfam" id="PF02518">
    <property type="entry name" value="HATPase_c"/>
    <property type="match status" value="1"/>
</dbReference>
<dbReference type="InterPro" id="IPR050351">
    <property type="entry name" value="BphY/WalK/GraS-like"/>
</dbReference>
<accession>A0ABT4UNY2</accession>
<name>A0ABT4UNY2_9BACT</name>
<dbReference type="SMART" id="SM00388">
    <property type="entry name" value="HisKA"/>
    <property type="match status" value="1"/>
</dbReference>
<dbReference type="InterPro" id="IPR036097">
    <property type="entry name" value="HisK_dim/P_sf"/>
</dbReference>
<dbReference type="InterPro" id="IPR003594">
    <property type="entry name" value="HATPase_dom"/>
</dbReference>
<keyword evidence="7" id="KW-0812">Transmembrane</keyword>
<evidence type="ECO:0000256" key="3">
    <source>
        <dbReference type="ARBA" id="ARBA00022553"/>
    </source>
</evidence>
<dbReference type="GO" id="GO:0016301">
    <property type="term" value="F:kinase activity"/>
    <property type="evidence" value="ECO:0007669"/>
    <property type="project" value="UniProtKB-KW"/>
</dbReference>
<dbReference type="PROSITE" id="PS50109">
    <property type="entry name" value="HIS_KIN"/>
    <property type="match status" value="1"/>
</dbReference>
<dbReference type="InterPro" id="IPR004358">
    <property type="entry name" value="Sig_transdc_His_kin-like_C"/>
</dbReference>
<dbReference type="SUPFAM" id="SSF55874">
    <property type="entry name" value="ATPase domain of HSP90 chaperone/DNA topoisomerase II/histidine kinase"/>
    <property type="match status" value="1"/>
</dbReference>
<proteinExistence type="predicted"/>
<gene>
    <name evidence="9" type="ORF">O3P16_13770</name>
</gene>
<dbReference type="PRINTS" id="PR00344">
    <property type="entry name" value="BCTRLSENSOR"/>
</dbReference>
<dbReference type="Pfam" id="PF00512">
    <property type="entry name" value="HisKA"/>
    <property type="match status" value="1"/>
</dbReference>
<feature type="domain" description="Histidine kinase" evidence="8">
    <location>
        <begin position="244"/>
        <end position="454"/>
    </location>
</feature>
<keyword evidence="4" id="KW-0808">Transferase</keyword>
<keyword evidence="10" id="KW-1185">Reference proteome</keyword>
<keyword evidence="3" id="KW-0597">Phosphoprotein</keyword>
<evidence type="ECO:0000256" key="5">
    <source>
        <dbReference type="ARBA" id="ARBA00022777"/>
    </source>
</evidence>
<organism evidence="9 10">
    <name type="scientific">Polluticaenibacter yanchengensis</name>
    <dbReference type="NCBI Taxonomy" id="3014562"/>
    <lineage>
        <taxon>Bacteria</taxon>
        <taxon>Pseudomonadati</taxon>
        <taxon>Bacteroidota</taxon>
        <taxon>Chitinophagia</taxon>
        <taxon>Chitinophagales</taxon>
        <taxon>Chitinophagaceae</taxon>
        <taxon>Polluticaenibacter</taxon>
    </lineage>
</organism>
<dbReference type="RefSeq" id="WP_407032211.1">
    <property type="nucleotide sequence ID" value="NZ_JAQGEF010000018.1"/>
</dbReference>
<dbReference type="PANTHER" id="PTHR45453">
    <property type="entry name" value="PHOSPHATE REGULON SENSOR PROTEIN PHOR"/>
    <property type="match status" value="1"/>
</dbReference>
<evidence type="ECO:0000256" key="1">
    <source>
        <dbReference type="ARBA" id="ARBA00000085"/>
    </source>
</evidence>
<evidence type="ECO:0000256" key="2">
    <source>
        <dbReference type="ARBA" id="ARBA00012438"/>
    </source>
</evidence>
<dbReference type="InterPro" id="IPR003661">
    <property type="entry name" value="HisK_dim/P_dom"/>
</dbReference>
<sequence length="454" mass="51452">MKQKNQIKILLLFCVLVLIGLISIQAALIKSAFQLQKRDYISEVKTTITPVIESDYLEDLQDSLSNIIIRLEDRKIKGTISAPVFKNELKDSVAWIRTTANDFIRQQAVHYPVLNDIKLCFEYTEVVYSSNNTTDTIVRLQDSSMVYFGERLATNDKFNLISGNYYSRNNNTDDTTGINYLFTRKHAINVDFGNWERVVVLRMWGMLTSAFVLILAVIIVFFFMYSILIKQKRIATIKTDLANNITHELKTPLTSVALAIKTLRNAAFGSDEARRNELLDVLDRQNKRMQNIVDRVVESAMTNDATFSDVDVTRLLHNIATDFNSGSHNLVVSINPEKLILKTDAYMLERVIQNLLDNAKKYSGNSKEILLKSFVEHNHFVIEITDNGIGISEKELPRIFEKFYRVSTGNTHDVKGLGLGLYLSKELMKSLGGNLTAKSVTGSGSTFKIIIPLQ</sequence>
<dbReference type="Gene3D" id="1.10.287.130">
    <property type="match status" value="1"/>
</dbReference>
<evidence type="ECO:0000256" key="4">
    <source>
        <dbReference type="ARBA" id="ARBA00022679"/>
    </source>
</evidence>
<dbReference type="CDD" id="cd00082">
    <property type="entry name" value="HisKA"/>
    <property type="match status" value="1"/>
</dbReference>
<evidence type="ECO:0000313" key="10">
    <source>
        <dbReference type="Proteomes" id="UP001210231"/>
    </source>
</evidence>
<evidence type="ECO:0000313" key="9">
    <source>
        <dbReference type="EMBL" id="MDA3615883.1"/>
    </source>
</evidence>
<feature type="transmembrane region" description="Helical" evidence="7">
    <location>
        <begin position="203"/>
        <end position="228"/>
    </location>
</feature>
<dbReference type="Proteomes" id="UP001210231">
    <property type="component" value="Unassembled WGS sequence"/>
</dbReference>
<dbReference type="EMBL" id="JAQGEF010000018">
    <property type="protein sequence ID" value="MDA3615883.1"/>
    <property type="molecule type" value="Genomic_DNA"/>
</dbReference>